<dbReference type="GO" id="GO:0016881">
    <property type="term" value="F:acid-amino acid ligase activity"/>
    <property type="evidence" value="ECO:0007669"/>
    <property type="project" value="TreeGrafter"/>
</dbReference>
<reference evidence="3" key="1">
    <citation type="journal article" date="2021" name="PeerJ">
        <title>Extensive microbial diversity within the chicken gut microbiome revealed by metagenomics and culture.</title>
        <authorList>
            <person name="Gilroy R."/>
            <person name="Ravi A."/>
            <person name="Getino M."/>
            <person name="Pursley I."/>
            <person name="Horton D.L."/>
            <person name="Alikhan N.F."/>
            <person name="Baker D."/>
            <person name="Gharbi K."/>
            <person name="Hall N."/>
            <person name="Watson M."/>
            <person name="Adriaenssens E.M."/>
            <person name="Foster-Nyarko E."/>
            <person name="Jarju S."/>
            <person name="Secka A."/>
            <person name="Antonio M."/>
            <person name="Oren A."/>
            <person name="Chaudhuri R.R."/>
            <person name="La Ragione R."/>
            <person name="Hildebrand F."/>
            <person name="Pallen M.J."/>
        </authorList>
    </citation>
    <scope>NUCLEOTIDE SEQUENCE</scope>
    <source>
        <strain evidence="3">ChiHjej9B8-1298</strain>
    </source>
</reference>
<dbReference type="InterPro" id="IPR055377">
    <property type="entry name" value="GH3_M"/>
</dbReference>
<dbReference type="GO" id="GO:0005737">
    <property type="term" value="C:cytoplasm"/>
    <property type="evidence" value="ECO:0007669"/>
    <property type="project" value="TreeGrafter"/>
</dbReference>
<feature type="domain" description="GH3 C-terminal" evidence="2">
    <location>
        <begin position="381"/>
        <end position="493"/>
    </location>
</feature>
<dbReference type="InterPro" id="IPR004993">
    <property type="entry name" value="GH3"/>
</dbReference>
<dbReference type="PANTHER" id="PTHR31901">
    <property type="entry name" value="GH3 DOMAIN-CONTAINING PROTEIN"/>
    <property type="match status" value="1"/>
</dbReference>
<comment type="caution">
    <text evidence="3">The sequence shown here is derived from an EMBL/GenBank/DDBJ whole genome shotgun (WGS) entry which is preliminary data.</text>
</comment>
<dbReference type="EMBL" id="DXBX01000066">
    <property type="protein sequence ID" value="HIZ33571.1"/>
    <property type="molecule type" value="Genomic_DNA"/>
</dbReference>
<dbReference type="Pfam" id="PF23572">
    <property type="entry name" value="GH3_C"/>
    <property type="match status" value="1"/>
</dbReference>
<dbReference type="PANTHER" id="PTHR31901:SF9">
    <property type="entry name" value="GH3 DOMAIN-CONTAINING PROTEIN"/>
    <property type="match status" value="1"/>
</dbReference>
<dbReference type="Pfam" id="PF23571">
    <property type="entry name" value="GH3_M"/>
    <property type="match status" value="1"/>
</dbReference>
<dbReference type="Proteomes" id="UP000824028">
    <property type="component" value="Unassembled WGS sequence"/>
</dbReference>
<dbReference type="InterPro" id="IPR055378">
    <property type="entry name" value="GH3_C"/>
</dbReference>
<name>A0A9D2EA70_9BACE</name>
<evidence type="ECO:0000313" key="4">
    <source>
        <dbReference type="Proteomes" id="UP000824028"/>
    </source>
</evidence>
<dbReference type="AlphaFoldDB" id="A0A9D2EA70"/>
<gene>
    <name evidence="3" type="ORF">H9814_08560</name>
</gene>
<sequence length="503" mass="57376">MNITKLLNKAYFAPRLKEIEQYATRSGQLQEQVLQRLLHLAAGTEWGKKYDFANLHSYDEFRRRLPIQTYEEVKPYVARMRQGEQNLVWPSEIRWFAKSSGTTNDKSKFIPVSRESLKDTHYRGGQDAVAIYLGQNPESRFFSGKGLILGGSHAPNLNSNHSLVGDLSAILIENIPSLVNLIRVPSKQTALMGEFEAKMEAIARETIGANVTNLSGVPSWMLVLIKHILDKTGRQTLEEVWPNLEVFFHGGVAFTPYREQYKQIIRSPKMHYVETYNASEGYFGTQNDPTDPAMLLMIDYGIFFEFIPLEEIDKENPHAYCLEEVELGKNYAMVITTSAGLWRYLIGDTVKFTSKHPYKFVITGRTKHFINAFGEELIVDNAEKGLARACAETGAQVLEYSAAPVFMDANAKCRHQWLIEFAKMPDDVQRFARILDDTLKEINSDYEAKRQNDLALQPLEVIVARKGLFHDWLAQKGKLGGQHKIPRLSNTREYIEEMLALNK</sequence>
<evidence type="ECO:0000259" key="1">
    <source>
        <dbReference type="Pfam" id="PF23571"/>
    </source>
</evidence>
<evidence type="ECO:0000259" key="2">
    <source>
        <dbReference type="Pfam" id="PF23572"/>
    </source>
</evidence>
<evidence type="ECO:0000313" key="3">
    <source>
        <dbReference type="EMBL" id="HIZ33571.1"/>
    </source>
</evidence>
<reference evidence="3" key="2">
    <citation type="submission" date="2021-04" db="EMBL/GenBank/DDBJ databases">
        <authorList>
            <person name="Gilroy R."/>
        </authorList>
    </citation>
    <scope>NUCLEOTIDE SEQUENCE</scope>
    <source>
        <strain evidence="3">ChiHjej9B8-1298</strain>
    </source>
</reference>
<protein>
    <submittedName>
        <fullName evidence="3">GH3 auxin-responsive promoter family protein</fullName>
    </submittedName>
</protein>
<accession>A0A9D2EA70</accession>
<organism evidence="3 4">
    <name type="scientific">Candidatus Bacteroides merdigallinarum</name>
    <dbReference type="NCBI Taxonomy" id="2838473"/>
    <lineage>
        <taxon>Bacteria</taxon>
        <taxon>Pseudomonadati</taxon>
        <taxon>Bacteroidota</taxon>
        <taxon>Bacteroidia</taxon>
        <taxon>Bacteroidales</taxon>
        <taxon>Bacteroidaceae</taxon>
        <taxon>Bacteroides</taxon>
    </lineage>
</organism>
<feature type="domain" description="GH3 middle" evidence="1">
    <location>
        <begin position="296"/>
        <end position="363"/>
    </location>
</feature>
<proteinExistence type="predicted"/>
<dbReference type="Pfam" id="PF03321">
    <property type="entry name" value="GH3"/>
    <property type="match status" value="1"/>
</dbReference>